<protein>
    <submittedName>
        <fullName evidence="1">Uncharacterized protein</fullName>
    </submittedName>
</protein>
<organism evidence="1 2">
    <name type="scientific">Candidatus Defluviibacterium haderslevense</name>
    <dbReference type="NCBI Taxonomy" id="2981993"/>
    <lineage>
        <taxon>Bacteria</taxon>
        <taxon>Pseudomonadati</taxon>
        <taxon>Bacteroidota</taxon>
        <taxon>Saprospiria</taxon>
        <taxon>Saprospirales</taxon>
        <taxon>Saprospiraceae</taxon>
        <taxon>Candidatus Defluviibacterium</taxon>
    </lineage>
</organism>
<gene>
    <name evidence="1" type="ORF">IPO85_10125</name>
</gene>
<comment type="caution">
    <text evidence="1">The sequence shown here is derived from an EMBL/GenBank/DDBJ whole genome shotgun (WGS) entry which is preliminary data.</text>
</comment>
<dbReference type="Proteomes" id="UP000808349">
    <property type="component" value="Unassembled WGS sequence"/>
</dbReference>
<evidence type="ECO:0000313" key="1">
    <source>
        <dbReference type="EMBL" id="MBK9717853.1"/>
    </source>
</evidence>
<dbReference type="EMBL" id="JADKFW010000005">
    <property type="protein sequence ID" value="MBK9717853.1"/>
    <property type="molecule type" value="Genomic_DNA"/>
</dbReference>
<reference evidence="1 2" key="1">
    <citation type="submission" date="2020-10" db="EMBL/GenBank/DDBJ databases">
        <title>Connecting structure to function with the recovery of over 1000 high-quality activated sludge metagenome-assembled genomes encoding full-length rRNA genes using long-read sequencing.</title>
        <authorList>
            <person name="Singleton C.M."/>
            <person name="Petriglieri F."/>
            <person name="Kristensen J.M."/>
            <person name="Kirkegaard R.H."/>
            <person name="Michaelsen T.Y."/>
            <person name="Andersen M.H."/>
            <person name="Karst S.M."/>
            <person name="Dueholm M.S."/>
            <person name="Nielsen P.H."/>
            <person name="Albertsen M."/>
        </authorList>
    </citation>
    <scope>NUCLEOTIDE SEQUENCE [LARGE SCALE GENOMIC DNA]</scope>
    <source>
        <strain evidence="1">Ribe_18-Q3-R11-54_BAT3C.373</strain>
    </source>
</reference>
<accession>A0A9D7XHM4</accession>
<sequence length="267" mass="29382">MKVLKIFITSGIIVFCFGTTLLSQIKIGDNPSSINRNSVLEMESRNKGLRLPRISLVETTNSIPLTEFVEGMFIYNVATLNDVSPGIYYCDGSKWIKVTASGNANDSWKLDGNSGTDSLKHFLGTKDLAPLILKSNNTERMRITENGWVGIGTATPKSALQIHGQLMIDSISIGDIRTDQILVTSASDGRIKMIPSNSFLTGMLKSIETVLTQSQSVFYTPDTIYDQSRIQLFRNGVMISFTVNSTNSIISEVPCTQGDEVRILQLK</sequence>
<dbReference type="AlphaFoldDB" id="A0A9D7XHM4"/>
<proteinExistence type="predicted"/>
<evidence type="ECO:0000313" key="2">
    <source>
        <dbReference type="Proteomes" id="UP000808349"/>
    </source>
</evidence>
<name>A0A9D7XHM4_9BACT</name>